<dbReference type="Proteomes" id="UP000000249">
    <property type="component" value="Chromosome 1"/>
</dbReference>
<dbReference type="Gene3D" id="2.40.160.20">
    <property type="match status" value="1"/>
</dbReference>
<dbReference type="AlphaFoldDB" id="A0A0H3AKM3"/>
<feature type="chain" id="PRO_5030008214" evidence="2">
    <location>
        <begin position="19"/>
        <end position="215"/>
    </location>
</feature>
<dbReference type="KEGG" id="vcr:VC395_0860"/>
<dbReference type="Pfam" id="PF13505">
    <property type="entry name" value="OMP_b-brl"/>
    <property type="match status" value="1"/>
</dbReference>
<name>A0A0H3AKM3_VIBC3</name>
<evidence type="ECO:0000313" key="4">
    <source>
        <dbReference type="EMBL" id="ABQ21053.1"/>
    </source>
</evidence>
<dbReference type="RefSeq" id="WP_001173022.1">
    <property type="nucleotide sequence ID" value="NC_009457.1"/>
</dbReference>
<dbReference type="PATRIC" id="fig|345073.21.peg.831"/>
<evidence type="ECO:0000256" key="2">
    <source>
        <dbReference type="SAM" id="SignalP"/>
    </source>
</evidence>
<feature type="domain" description="Outer membrane protein beta-barrel" evidence="3">
    <location>
        <begin position="15"/>
        <end position="200"/>
    </location>
</feature>
<dbReference type="EMBL" id="CP000627">
    <property type="protein sequence ID" value="ABQ21053.1"/>
    <property type="molecule type" value="Genomic_DNA"/>
</dbReference>
<dbReference type="OrthoDB" id="5829709at2"/>
<evidence type="ECO:0000256" key="1">
    <source>
        <dbReference type="ARBA" id="ARBA00022729"/>
    </source>
</evidence>
<feature type="signal peptide" evidence="2">
    <location>
        <begin position="1"/>
        <end position="18"/>
    </location>
</feature>
<dbReference type="KEGG" id="vco:VC0395_A0368"/>
<organism evidence="4 5">
    <name type="scientific">Vibrio cholerae serotype O1 (strain ATCC 39541 / Classical Ogawa 395 / O395)</name>
    <dbReference type="NCBI Taxonomy" id="345073"/>
    <lineage>
        <taxon>Bacteria</taxon>
        <taxon>Pseudomonadati</taxon>
        <taxon>Pseudomonadota</taxon>
        <taxon>Gammaproteobacteria</taxon>
        <taxon>Vibrionales</taxon>
        <taxon>Vibrionaceae</taxon>
        <taxon>Vibrio</taxon>
    </lineage>
</organism>
<sequence>MQKTLSAIFLFTTLSANAAPYIGLELGIGTANHSFETNYQSDAVSLNPNMEDMFLGGLIGYKFNDNFSFEINYSSYKLEDQYSKFIGIESLNNQQYRKEHEWSSEIEAKQLALISVYSYPIHQQLKTNIKVGVTHTQYEAYSGKYEELELLLNDDIEIRKALLETGLKKNRFGALFSLGLDYNLIPELSVGTELRYQFDKYNDVLSISLNSKYYF</sequence>
<evidence type="ECO:0000259" key="3">
    <source>
        <dbReference type="Pfam" id="PF13505"/>
    </source>
</evidence>
<dbReference type="SUPFAM" id="SSF56925">
    <property type="entry name" value="OMPA-like"/>
    <property type="match status" value="1"/>
</dbReference>
<accession>A0A0H3AKM3</accession>
<evidence type="ECO:0000313" key="5">
    <source>
        <dbReference type="Proteomes" id="UP000000249"/>
    </source>
</evidence>
<keyword evidence="1 2" id="KW-0732">Signal</keyword>
<dbReference type="eggNOG" id="COG3637">
    <property type="taxonomic scope" value="Bacteria"/>
</dbReference>
<dbReference type="InterPro" id="IPR027385">
    <property type="entry name" value="Beta-barrel_OMP"/>
</dbReference>
<gene>
    <name evidence="4" type="primary">acfA</name>
    <name evidence="4" type="ordered locus">VC0395_A0368</name>
</gene>
<protein>
    <submittedName>
        <fullName evidence="4">Accessory colonization factor AcfA</fullName>
    </submittedName>
</protein>
<reference evidence="4 5" key="1">
    <citation type="submission" date="2007-03" db="EMBL/GenBank/DDBJ databases">
        <authorList>
            <person name="Heidelberg J."/>
        </authorList>
    </citation>
    <scope>NUCLEOTIDE SEQUENCE [LARGE SCALE GENOMIC DNA]</scope>
    <source>
        <strain evidence="5">ATCC 39541 / Classical Ogawa 395 / O395</strain>
    </source>
</reference>
<dbReference type="InterPro" id="IPR011250">
    <property type="entry name" value="OMP/PagP_B-barrel"/>
</dbReference>
<dbReference type="SMR" id="A0A0H3AKM3"/>
<dbReference type="NCBIfam" id="NF033908">
    <property type="entry name" value="AcfA_fam_omp"/>
    <property type="match status" value="1"/>
</dbReference>
<proteinExistence type="predicted"/>